<reference evidence="2" key="1">
    <citation type="journal article" date="2014" name="Int. J. Syst. Evol. Microbiol.">
        <title>Complete genome sequence of Corynebacterium casei LMG S-19264T (=DSM 44701T), isolated from a smear-ripened cheese.</title>
        <authorList>
            <consortium name="US DOE Joint Genome Institute (JGI-PGF)"/>
            <person name="Walter F."/>
            <person name="Albersmeier A."/>
            <person name="Kalinowski J."/>
            <person name="Ruckert C."/>
        </authorList>
    </citation>
    <scope>NUCLEOTIDE SEQUENCE</scope>
    <source>
        <strain evidence="2">CCM 7905</strain>
    </source>
</reference>
<gene>
    <name evidence="2" type="ORF">GCM10007304_18500</name>
</gene>
<dbReference type="EMBL" id="BMCU01000002">
    <property type="protein sequence ID" value="GGG04732.1"/>
    <property type="molecule type" value="Genomic_DNA"/>
</dbReference>
<reference evidence="2" key="2">
    <citation type="submission" date="2020-09" db="EMBL/GenBank/DDBJ databases">
        <authorList>
            <person name="Sun Q."/>
            <person name="Sedlacek I."/>
        </authorList>
    </citation>
    <scope>NUCLEOTIDE SEQUENCE</scope>
    <source>
        <strain evidence="2">CCM 7905</strain>
    </source>
</reference>
<name>A0A917D042_9NOCA</name>
<feature type="compositionally biased region" description="Basic and acidic residues" evidence="1">
    <location>
        <begin position="32"/>
        <end position="48"/>
    </location>
</feature>
<evidence type="ECO:0000313" key="3">
    <source>
        <dbReference type="Proteomes" id="UP000654257"/>
    </source>
</evidence>
<organism evidence="2 3">
    <name type="scientific">Rhodococcoides trifolii</name>
    <dbReference type="NCBI Taxonomy" id="908250"/>
    <lineage>
        <taxon>Bacteria</taxon>
        <taxon>Bacillati</taxon>
        <taxon>Actinomycetota</taxon>
        <taxon>Actinomycetes</taxon>
        <taxon>Mycobacteriales</taxon>
        <taxon>Nocardiaceae</taxon>
        <taxon>Rhodococcoides</taxon>
    </lineage>
</organism>
<protein>
    <submittedName>
        <fullName evidence="2">Uncharacterized protein</fullName>
    </submittedName>
</protein>
<evidence type="ECO:0000313" key="2">
    <source>
        <dbReference type="EMBL" id="GGG04732.1"/>
    </source>
</evidence>
<feature type="compositionally biased region" description="Polar residues" evidence="1">
    <location>
        <begin position="18"/>
        <end position="28"/>
    </location>
</feature>
<evidence type="ECO:0000256" key="1">
    <source>
        <dbReference type="SAM" id="MobiDB-lite"/>
    </source>
</evidence>
<keyword evidence="3" id="KW-1185">Reference proteome</keyword>
<dbReference type="Proteomes" id="UP000654257">
    <property type="component" value="Unassembled WGS sequence"/>
</dbReference>
<comment type="caution">
    <text evidence="2">The sequence shown here is derived from an EMBL/GenBank/DDBJ whole genome shotgun (WGS) entry which is preliminary data.</text>
</comment>
<dbReference type="AlphaFoldDB" id="A0A917D042"/>
<accession>A0A917D042</accession>
<proteinExistence type="predicted"/>
<feature type="region of interest" description="Disordered" evidence="1">
    <location>
        <begin position="1"/>
        <end position="112"/>
    </location>
</feature>
<feature type="compositionally biased region" description="Low complexity" evidence="1">
    <location>
        <begin position="1"/>
        <end position="17"/>
    </location>
</feature>
<sequence length="112" mass="11463">MTTPAPTTEPAAAPAAPVQTSSPESNASVPVEAERCTNRIDYADDPRSNAEINSIGESTGVCPQPSTSLPSPEPVPDDRCTNQIDYAGDPRSNAEINSIGEATGACPAPIPS</sequence>